<dbReference type="EMBL" id="OZ035835">
    <property type="protein sequence ID" value="CAL1577588.1"/>
    <property type="molecule type" value="Genomic_DNA"/>
</dbReference>
<reference evidence="2 3" key="1">
    <citation type="submission" date="2024-04" db="EMBL/GenBank/DDBJ databases">
        <authorList>
            <person name="Waldvogel A.-M."/>
            <person name="Schoenle A."/>
        </authorList>
    </citation>
    <scope>NUCLEOTIDE SEQUENCE [LARGE SCALE GENOMIC DNA]</scope>
</reference>
<proteinExistence type="predicted"/>
<evidence type="ECO:0000313" key="2">
    <source>
        <dbReference type="EMBL" id="CAL1577588.1"/>
    </source>
</evidence>
<keyword evidence="3" id="KW-1185">Reference proteome</keyword>
<accession>A0AAV2JIR6</accession>
<dbReference type="Proteomes" id="UP001497482">
    <property type="component" value="Chromosome 13"/>
</dbReference>
<evidence type="ECO:0000313" key="3">
    <source>
        <dbReference type="Proteomes" id="UP001497482"/>
    </source>
</evidence>
<sequence length="82" mass="9194">MVPESFVCFLHQQSFLEAPHPSHHSQCIPWEPAEPRPGGSGPHSVDMVPPEKQPFSPENMAHYQHRQNEVSSGELTARRPDG</sequence>
<dbReference type="AlphaFoldDB" id="A0AAV2JIR6"/>
<name>A0AAV2JIR6_KNICA</name>
<feature type="region of interest" description="Disordered" evidence="1">
    <location>
        <begin position="19"/>
        <end position="82"/>
    </location>
</feature>
<protein>
    <submittedName>
        <fullName evidence="2">Uncharacterized protein</fullName>
    </submittedName>
</protein>
<organism evidence="2 3">
    <name type="scientific">Knipowitschia caucasica</name>
    <name type="common">Caucasian dwarf goby</name>
    <name type="synonym">Pomatoschistus caucasicus</name>
    <dbReference type="NCBI Taxonomy" id="637954"/>
    <lineage>
        <taxon>Eukaryota</taxon>
        <taxon>Metazoa</taxon>
        <taxon>Chordata</taxon>
        <taxon>Craniata</taxon>
        <taxon>Vertebrata</taxon>
        <taxon>Euteleostomi</taxon>
        <taxon>Actinopterygii</taxon>
        <taxon>Neopterygii</taxon>
        <taxon>Teleostei</taxon>
        <taxon>Neoteleostei</taxon>
        <taxon>Acanthomorphata</taxon>
        <taxon>Gobiaria</taxon>
        <taxon>Gobiiformes</taxon>
        <taxon>Gobioidei</taxon>
        <taxon>Gobiidae</taxon>
        <taxon>Gobiinae</taxon>
        <taxon>Knipowitschia</taxon>
    </lineage>
</organism>
<evidence type="ECO:0000256" key="1">
    <source>
        <dbReference type="SAM" id="MobiDB-lite"/>
    </source>
</evidence>
<gene>
    <name evidence="2" type="ORF">KC01_LOCUS8917</name>
</gene>